<organism evidence="3 4">
    <name type="scientific">Pelagibacterium lentulum</name>
    <dbReference type="NCBI Taxonomy" id="2029865"/>
    <lineage>
        <taxon>Bacteria</taxon>
        <taxon>Pseudomonadati</taxon>
        <taxon>Pseudomonadota</taxon>
        <taxon>Alphaproteobacteria</taxon>
        <taxon>Hyphomicrobiales</taxon>
        <taxon>Devosiaceae</taxon>
        <taxon>Pelagibacterium</taxon>
    </lineage>
</organism>
<dbReference type="RefSeq" id="WP_127072231.1">
    <property type="nucleotide sequence ID" value="NZ_BMKB01000008.1"/>
</dbReference>
<evidence type="ECO:0000256" key="1">
    <source>
        <dbReference type="ARBA" id="ARBA00007162"/>
    </source>
</evidence>
<dbReference type="Gene3D" id="3.40.190.10">
    <property type="entry name" value="Periplasmic binding protein-like II"/>
    <property type="match status" value="2"/>
</dbReference>
<gene>
    <name evidence="3" type="ORF">GCM10011499_35880</name>
</gene>
<dbReference type="NCBIfam" id="TIGR01098">
    <property type="entry name" value="3A0109s03R"/>
    <property type="match status" value="1"/>
</dbReference>
<evidence type="ECO:0000313" key="4">
    <source>
        <dbReference type="Proteomes" id="UP000596977"/>
    </source>
</evidence>
<accession>A0A916RMP8</accession>
<dbReference type="AlphaFoldDB" id="A0A916RMP8"/>
<keyword evidence="2" id="KW-0732">Signal</keyword>
<evidence type="ECO:0000313" key="3">
    <source>
        <dbReference type="EMBL" id="GGA62336.1"/>
    </source>
</evidence>
<reference evidence="3 4" key="1">
    <citation type="journal article" date="2014" name="Int. J. Syst. Evol. Microbiol.">
        <title>Complete genome sequence of Corynebacterium casei LMG S-19264T (=DSM 44701T), isolated from a smear-ripened cheese.</title>
        <authorList>
            <consortium name="US DOE Joint Genome Institute (JGI-PGF)"/>
            <person name="Walter F."/>
            <person name="Albersmeier A."/>
            <person name="Kalinowski J."/>
            <person name="Ruckert C."/>
        </authorList>
    </citation>
    <scope>NUCLEOTIDE SEQUENCE [LARGE SCALE GENOMIC DNA]</scope>
    <source>
        <strain evidence="3 4">CGMCC 1.15896</strain>
    </source>
</reference>
<dbReference type="Pfam" id="PF12974">
    <property type="entry name" value="Phosphonate-bd"/>
    <property type="match status" value="1"/>
</dbReference>
<dbReference type="Proteomes" id="UP000596977">
    <property type="component" value="Unassembled WGS sequence"/>
</dbReference>
<protein>
    <submittedName>
        <fullName evidence="3">Phosphonate ABC transporter substrate-binding protein</fullName>
    </submittedName>
</protein>
<dbReference type="GO" id="GO:0055085">
    <property type="term" value="P:transmembrane transport"/>
    <property type="evidence" value="ECO:0007669"/>
    <property type="project" value="InterPro"/>
</dbReference>
<proteinExistence type="inferred from homology"/>
<dbReference type="InterPro" id="IPR005770">
    <property type="entry name" value="PhnD"/>
</dbReference>
<dbReference type="PANTHER" id="PTHR35841:SF1">
    <property type="entry name" value="PHOSPHONATES-BINDING PERIPLASMIC PROTEIN"/>
    <property type="match status" value="1"/>
</dbReference>
<evidence type="ECO:0000256" key="2">
    <source>
        <dbReference type="ARBA" id="ARBA00022729"/>
    </source>
</evidence>
<keyword evidence="4" id="KW-1185">Reference proteome</keyword>
<sequence>MMRRIGIIASLVVGVGLVPAAQGQDNHDCRRGADLATPYCDRNNDLVADLPLDPAQWRNPPTLVWAYAPIEDPAVYAELFKPFTNHLEECLGRQIVYYPVQSIDVQIDALRTGRLHFAGFSTGSTVEAVNTAGAVPFAAKGIGDEMRGYRLVAVVRADSPFQTLAELEGRRVAHASPLSNSGNLAPRALFPAEGLVPDVDYTPIMSGSHDRSLQGVIAGDYDMAAVASDILERLVERGLIAEGGLRVLYESALFPTSSFVHAHDLDPALSEALKQCFFDFTFPSRLKAEFNGDTNFVPLDYRQAWATVREVMSRAETMID</sequence>
<comment type="similarity">
    <text evidence="1">Belongs to the phosphate/phosphite/phosphonate binding protein family.</text>
</comment>
<dbReference type="OrthoDB" id="5318791at2"/>
<dbReference type="GO" id="GO:0043190">
    <property type="term" value="C:ATP-binding cassette (ABC) transporter complex"/>
    <property type="evidence" value="ECO:0007669"/>
    <property type="project" value="InterPro"/>
</dbReference>
<comment type="caution">
    <text evidence="3">The sequence shown here is derived from an EMBL/GenBank/DDBJ whole genome shotgun (WGS) entry which is preliminary data.</text>
</comment>
<dbReference type="EMBL" id="BMKB01000008">
    <property type="protein sequence ID" value="GGA62336.1"/>
    <property type="molecule type" value="Genomic_DNA"/>
</dbReference>
<name>A0A916RMP8_9HYPH</name>
<dbReference type="SUPFAM" id="SSF53850">
    <property type="entry name" value="Periplasmic binding protein-like II"/>
    <property type="match status" value="1"/>
</dbReference>
<dbReference type="PANTHER" id="PTHR35841">
    <property type="entry name" value="PHOSPHONATES-BINDING PERIPLASMIC PROTEIN"/>
    <property type="match status" value="1"/>
</dbReference>